<organism evidence="2 3">
    <name type="scientific">Orchesella dallaii</name>
    <dbReference type="NCBI Taxonomy" id="48710"/>
    <lineage>
        <taxon>Eukaryota</taxon>
        <taxon>Metazoa</taxon>
        <taxon>Ecdysozoa</taxon>
        <taxon>Arthropoda</taxon>
        <taxon>Hexapoda</taxon>
        <taxon>Collembola</taxon>
        <taxon>Entomobryomorpha</taxon>
        <taxon>Entomobryoidea</taxon>
        <taxon>Orchesellidae</taxon>
        <taxon>Orchesellinae</taxon>
        <taxon>Orchesella</taxon>
    </lineage>
</organism>
<sequence>MTEEALFTYEDLCSVGAAGIDGSSHYLSLPTLTELENDNEPSWQGFIPVNANTKQIQGNEIRTSGGAHNVSGHFVKYVSKDGIISGSNESSRVSENEHGNENPPVHTPTFHLIEVQANNSSPAAGASAHVNAKQITTAATATGKVRKPRGRKPKAVKEAEAAAAAAAAAAEEMKNLSQGSSAASPRNDGERIEYTPNVVVHHKTNSGHPQGSTSFTKNVSIVKQEMSSHGTYAHEKVSLERLASQDRMEVVARMNGNPMECNRTGPSGATAYHSASTLQSKFRDNGFVLGMSKHLPESGPTGGAIHVQGSSYENRSAYQQNYPRYGNTDVTSGLLNNTSQQLYRGEQQVGSKSRLDQFITNRISSVGAPKRSVVAPSLIQRNLGLYTQLTAPKKLTAQFDMENQKLSHEKWKQFPNPNLNQRSHASNGLPSEMGNRIYGNSPMQNLRKSMDTIRDFDKNVPNGHDSGVGLREEAVPNGLLNDEMMHQVKYQQGLGSVDLSKLEYEAVRNLQNNRRAFAGYGPNPSVNLNNLLRMQARIQDLSTKLCGSSEEIYNLKMKIHLLVKLNKNLAMRVNLAEDQSEILKLKLRENMRSRKYRGMIPSLNLSSFYDDEPLLGDDFDTLAGFNEDRGRTFVRHGDGAMIPDWKYQFDAVTQNQGDSRLGLRRQIEVDDNSNRDFTTLKREVENSPDMTPRKKFCASTKDEDTNEAEVNTCSSDSDVKLFPESKKENCNKVADNSSYSSMVDIVASTALKFEGPVMSAIEVERESTSDCGIEGTRSIESSSSPKSEKSACDTVS</sequence>
<protein>
    <submittedName>
        <fullName evidence="2">Uncharacterized protein</fullName>
    </submittedName>
</protein>
<name>A0ABP1S5R8_9HEXA</name>
<feature type="region of interest" description="Disordered" evidence="1">
    <location>
        <begin position="413"/>
        <end position="443"/>
    </location>
</feature>
<feature type="region of interest" description="Disordered" evidence="1">
    <location>
        <begin position="764"/>
        <end position="796"/>
    </location>
</feature>
<keyword evidence="3" id="KW-1185">Reference proteome</keyword>
<gene>
    <name evidence="2" type="ORF">ODALV1_LOCUS29844</name>
</gene>
<comment type="caution">
    <text evidence="2">The sequence shown here is derived from an EMBL/GenBank/DDBJ whole genome shotgun (WGS) entry which is preliminary data.</text>
</comment>
<evidence type="ECO:0000256" key="1">
    <source>
        <dbReference type="SAM" id="MobiDB-lite"/>
    </source>
</evidence>
<feature type="compositionally biased region" description="Basic and acidic residues" evidence="1">
    <location>
        <begin position="786"/>
        <end position="796"/>
    </location>
</feature>
<feature type="compositionally biased region" description="Basic residues" evidence="1">
    <location>
        <begin position="144"/>
        <end position="154"/>
    </location>
</feature>
<evidence type="ECO:0000313" key="2">
    <source>
        <dbReference type="EMBL" id="CAL8143723.1"/>
    </source>
</evidence>
<accession>A0ABP1S5R8</accession>
<evidence type="ECO:0000313" key="3">
    <source>
        <dbReference type="Proteomes" id="UP001642540"/>
    </source>
</evidence>
<reference evidence="2 3" key="1">
    <citation type="submission" date="2024-08" db="EMBL/GenBank/DDBJ databases">
        <authorList>
            <person name="Cucini C."/>
            <person name="Frati F."/>
        </authorList>
    </citation>
    <scope>NUCLEOTIDE SEQUENCE [LARGE SCALE GENOMIC DNA]</scope>
</reference>
<proteinExistence type="predicted"/>
<dbReference type="EMBL" id="CAXLJM020000160">
    <property type="protein sequence ID" value="CAL8143723.1"/>
    <property type="molecule type" value="Genomic_DNA"/>
</dbReference>
<feature type="compositionally biased region" description="Polar residues" evidence="1">
    <location>
        <begin position="415"/>
        <end position="429"/>
    </location>
</feature>
<feature type="region of interest" description="Disordered" evidence="1">
    <location>
        <begin position="137"/>
        <end position="157"/>
    </location>
</feature>
<dbReference type="Proteomes" id="UP001642540">
    <property type="component" value="Unassembled WGS sequence"/>
</dbReference>